<reference evidence="1" key="1">
    <citation type="submission" date="2023-06" db="EMBL/GenBank/DDBJ databases">
        <title>Genome sequence of Methancorpusculaceae sp. Ag1.</title>
        <authorList>
            <person name="Protasov E."/>
            <person name="Platt K."/>
            <person name="Poehlein A."/>
            <person name="Daniel R."/>
            <person name="Brune A."/>
        </authorList>
    </citation>
    <scope>NUCLEOTIDE SEQUENCE</scope>
    <source>
        <strain evidence="1">Ag1</strain>
    </source>
</reference>
<proteinExistence type="predicted"/>
<evidence type="ECO:0000313" key="1">
    <source>
        <dbReference type="EMBL" id="MDV0442328.1"/>
    </source>
</evidence>
<evidence type="ECO:0000313" key="2">
    <source>
        <dbReference type="Proteomes" id="UP001273136"/>
    </source>
</evidence>
<dbReference type="Gene3D" id="1.10.10.60">
    <property type="entry name" value="Homeodomain-like"/>
    <property type="match status" value="1"/>
</dbReference>
<organism evidence="1 2">
    <name type="scientific">Methanorbis furvi</name>
    <dbReference type="NCBI Taxonomy" id="3028299"/>
    <lineage>
        <taxon>Archaea</taxon>
        <taxon>Methanobacteriati</taxon>
        <taxon>Methanobacteriota</taxon>
        <taxon>Stenosarchaea group</taxon>
        <taxon>Methanomicrobia</taxon>
        <taxon>Methanomicrobiales</taxon>
        <taxon>Methanocorpusculaceae</taxon>
        <taxon>Methanorbis</taxon>
    </lineage>
</organism>
<sequence length="65" mass="7589">MIWHQYPELVDRRILWGYVQEGLSVREISVRVGCSRSSVESALKAHGIRRPVVSVPEEMREKLRL</sequence>
<dbReference type="Proteomes" id="UP001273136">
    <property type="component" value="Unassembled WGS sequence"/>
</dbReference>
<accession>A0AAE4MEK8</accession>
<keyword evidence="2" id="KW-1185">Reference proteome</keyword>
<dbReference type="EMBL" id="JAWDKA010000008">
    <property type="protein sequence ID" value="MDV0442328.1"/>
    <property type="molecule type" value="Genomic_DNA"/>
</dbReference>
<protein>
    <recommendedName>
        <fullName evidence="3">Transposase IS30-like HTH domain-containing protein</fullName>
    </recommendedName>
</protein>
<evidence type="ECO:0008006" key="3">
    <source>
        <dbReference type="Google" id="ProtNLM"/>
    </source>
</evidence>
<dbReference type="AlphaFoldDB" id="A0AAE4MEK8"/>
<dbReference type="RefSeq" id="WP_338094744.1">
    <property type="nucleotide sequence ID" value="NZ_JAWDKA010000008.1"/>
</dbReference>
<gene>
    <name evidence="1" type="ORF">McpAg1_15630</name>
</gene>
<name>A0AAE4MEK8_9EURY</name>
<comment type="caution">
    <text evidence="1">The sequence shown here is derived from an EMBL/GenBank/DDBJ whole genome shotgun (WGS) entry which is preliminary data.</text>
</comment>